<keyword evidence="4" id="KW-1185">Reference proteome</keyword>
<dbReference type="AlphaFoldDB" id="A0A9D5C7U7"/>
<dbReference type="EMBL" id="JAGGNH010000007">
    <property type="protein sequence ID" value="KAJ0968276.1"/>
    <property type="molecule type" value="Genomic_DNA"/>
</dbReference>
<reference evidence="3" key="1">
    <citation type="submission" date="2021-03" db="EMBL/GenBank/DDBJ databases">
        <authorList>
            <person name="Li Z."/>
            <person name="Yang C."/>
        </authorList>
    </citation>
    <scope>NUCLEOTIDE SEQUENCE</scope>
    <source>
        <strain evidence="3">Dzin_1.0</strain>
        <tissue evidence="3">Leaf</tissue>
    </source>
</reference>
<evidence type="ECO:0000256" key="1">
    <source>
        <dbReference type="SAM" id="MobiDB-lite"/>
    </source>
</evidence>
<evidence type="ECO:0000313" key="3">
    <source>
        <dbReference type="EMBL" id="KAJ0968276.1"/>
    </source>
</evidence>
<reference evidence="3" key="2">
    <citation type="journal article" date="2022" name="Hortic Res">
        <title>The genome of Dioscorea zingiberensis sheds light on the biosynthesis, origin and evolution of the medicinally important diosgenin saponins.</title>
        <authorList>
            <person name="Li Y."/>
            <person name="Tan C."/>
            <person name="Li Z."/>
            <person name="Guo J."/>
            <person name="Li S."/>
            <person name="Chen X."/>
            <person name="Wang C."/>
            <person name="Dai X."/>
            <person name="Yang H."/>
            <person name="Song W."/>
            <person name="Hou L."/>
            <person name="Xu J."/>
            <person name="Tong Z."/>
            <person name="Xu A."/>
            <person name="Yuan X."/>
            <person name="Wang W."/>
            <person name="Yang Q."/>
            <person name="Chen L."/>
            <person name="Sun Z."/>
            <person name="Wang K."/>
            <person name="Pan B."/>
            <person name="Chen J."/>
            <person name="Bao Y."/>
            <person name="Liu F."/>
            <person name="Qi X."/>
            <person name="Gang D.R."/>
            <person name="Wen J."/>
            <person name="Li J."/>
        </authorList>
    </citation>
    <scope>NUCLEOTIDE SEQUENCE</scope>
    <source>
        <strain evidence="3">Dzin_1.0</strain>
    </source>
</reference>
<dbReference type="Pfam" id="PF13837">
    <property type="entry name" value="Myb_DNA-bind_4"/>
    <property type="match status" value="1"/>
</dbReference>
<feature type="region of interest" description="Disordered" evidence="1">
    <location>
        <begin position="115"/>
        <end position="220"/>
    </location>
</feature>
<dbReference type="Proteomes" id="UP001085076">
    <property type="component" value="Miscellaneous, Linkage group lg07"/>
</dbReference>
<sequence>MAVAKVEKMVLITVYEVRPRRRRLSFSHNHHAHRKPSRHQGGSGYNRRADLLRETLALIESYREKWYELRRGNLRATHWQEVAESVARPCRNGPGATPKTSVQRRHQVETLRKRYRAERQRSLNVDPSAPPSLAVALLSSPPLHGGWPLRPRPPDEEEEEDDHRSGQTRSLHRLMENGGPKFTIPKAVRSKIVGSRTEERPTPVQNPNPSSRSRLLGGFGRMGPAVEEMRLRLDKTRRRSREKDEGDAMGEVVSALRMLGDRFMRMEQMKMEQAREMEKVRMEMELKRTEMVLDSQRRIVDAFVNGLLGKKRAKVSPES</sequence>
<accession>A0A9D5C7U7</accession>
<evidence type="ECO:0000259" key="2">
    <source>
        <dbReference type="Pfam" id="PF13837"/>
    </source>
</evidence>
<gene>
    <name evidence="3" type="ORF">J5N97_025193</name>
</gene>
<organism evidence="3 4">
    <name type="scientific">Dioscorea zingiberensis</name>
    <dbReference type="NCBI Taxonomy" id="325984"/>
    <lineage>
        <taxon>Eukaryota</taxon>
        <taxon>Viridiplantae</taxon>
        <taxon>Streptophyta</taxon>
        <taxon>Embryophyta</taxon>
        <taxon>Tracheophyta</taxon>
        <taxon>Spermatophyta</taxon>
        <taxon>Magnoliopsida</taxon>
        <taxon>Liliopsida</taxon>
        <taxon>Dioscoreales</taxon>
        <taxon>Dioscoreaceae</taxon>
        <taxon>Dioscorea</taxon>
    </lineage>
</organism>
<comment type="caution">
    <text evidence="3">The sequence shown here is derived from an EMBL/GenBank/DDBJ whole genome shotgun (WGS) entry which is preliminary data.</text>
</comment>
<evidence type="ECO:0000313" key="4">
    <source>
        <dbReference type="Proteomes" id="UP001085076"/>
    </source>
</evidence>
<feature type="compositionally biased region" description="Polar residues" evidence="1">
    <location>
        <begin position="203"/>
        <end position="213"/>
    </location>
</feature>
<dbReference type="OrthoDB" id="1901794at2759"/>
<name>A0A9D5C7U7_9LILI</name>
<dbReference type="InterPro" id="IPR044822">
    <property type="entry name" value="Myb_DNA-bind_4"/>
</dbReference>
<proteinExistence type="predicted"/>
<feature type="compositionally biased region" description="Basic residues" evidence="1">
    <location>
        <begin position="25"/>
        <end position="38"/>
    </location>
</feature>
<protein>
    <recommendedName>
        <fullName evidence="2">Myb/SANT-like DNA-binding domain-containing protein</fullName>
    </recommendedName>
</protein>
<dbReference type="PANTHER" id="PTHR31307">
    <property type="entry name" value="TRIHELIX TRANSCRIPTION FACTOR ASIL2"/>
    <property type="match status" value="1"/>
</dbReference>
<feature type="compositionally biased region" description="Low complexity" evidence="1">
    <location>
        <begin position="131"/>
        <end position="143"/>
    </location>
</feature>
<feature type="region of interest" description="Disordered" evidence="1">
    <location>
        <begin position="25"/>
        <end position="46"/>
    </location>
</feature>
<dbReference type="InterPro" id="IPR044823">
    <property type="entry name" value="ASIL1/2-like"/>
</dbReference>
<feature type="domain" description="Myb/SANT-like DNA-binding" evidence="2">
    <location>
        <begin position="54"/>
        <end position="122"/>
    </location>
</feature>
<feature type="region of interest" description="Disordered" evidence="1">
    <location>
        <begin position="87"/>
        <end position="106"/>
    </location>
</feature>
<dbReference type="PANTHER" id="PTHR31307:SF49">
    <property type="entry name" value="ALCOHOL DEHYDROGENASE TRANSCRIPTION FACTOR MYB_SANT-LIKE FAMILY PROTEIN"/>
    <property type="match status" value="1"/>
</dbReference>